<keyword evidence="3 8" id="KW-0167">Capsid protein</keyword>
<name>Q2LM54_9VIRU</name>
<gene>
    <name evidence="9" type="primary">G</name>
</gene>
<evidence type="ECO:0000256" key="1">
    <source>
        <dbReference type="ARBA" id="ARBA00004328"/>
    </source>
</evidence>
<dbReference type="KEGG" id="vg:3959405"/>
<evidence type="ECO:0000313" key="10">
    <source>
        <dbReference type="Proteomes" id="UP000001001"/>
    </source>
</evidence>
<evidence type="ECO:0000256" key="8">
    <source>
        <dbReference type="PIRNR" id="PIRNR004159"/>
    </source>
</evidence>
<dbReference type="Pfam" id="PF02306">
    <property type="entry name" value="Phage_G"/>
    <property type="match status" value="1"/>
</dbReference>
<evidence type="ECO:0000256" key="3">
    <source>
        <dbReference type="ARBA" id="ARBA00022561"/>
    </source>
</evidence>
<protein>
    <recommendedName>
        <fullName evidence="8">Major spike protein G</fullName>
    </recommendedName>
    <alternativeName>
        <fullName evidence="8">G protein</fullName>
    </alternativeName>
    <alternativeName>
        <fullName evidence="8">GPG</fullName>
    </alternativeName>
</protein>
<comment type="subcellular location">
    <subcellularLocation>
        <location evidence="1 8">Virion</location>
    </subcellularLocation>
</comment>
<evidence type="ECO:0000256" key="4">
    <source>
        <dbReference type="ARBA" id="ARBA00022581"/>
    </source>
</evidence>
<dbReference type="EMBL" id="DQ079876">
    <property type="protein sequence ID" value="AAZ49020.1"/>
    <property type="molecule type" value="Genomic_DNA"/>
</dbReference>
<keyword evidence="10" id="KW-1185">Reference proteome</keyword>
<evidence type="ECO:0000256" key="5">
    <source>
        <dbReference type="ARBA" id="ARBA00022804"/>
    </source>
</evidence>
<dbReference type="GO" id="GO:0019062">
    <property type="term" value="P:virion attachment to host cell"/>
    <property type="evidence" value="ECO:0007669"/>
    <property type="project" value="UniProtKB-UniRule"/>
</dbReference>
<evidence type="ECO:0000313" key="9">
    <source>
        <dbReference type="EMBL" id="AAZ49020.1"/>
    </source>
</evidence>
<evidence type="ECO:0000256" key="6">
    <source>
        <dbReference type="ARBA" id="ARBA00022844"/>
    </source>
</evidence>
<keyword evidence="5" id="KW-1161">Viral attachment to host cell</keyword>
<dbReference type="InterPro" id="IPR016184">
    <property type="entry name" value="Capsid/spike_ssDNA_virus"/>
</dbReference>
<dbReference type="GO" id="GO:0046718">
    <property type="term" value="P:symbiont entry into host cell"/>
    <property type="evidence" value="ECO:0007669"/>
    <property type="project" value="UniProtKB-UniRule"/>
</dbReference>
<keyword evidence="6 8" id="KW-0946">Virion</keyword>
<sequence>MFQVYVSKHVAPFTSKNRAFSISPAANPQVVNSGEIVAGRSTFRVASSIGAASNGSGFAFVQMMDPNSPDSQQVFSVAASLSFSVDSNYIPCVVRFESTAAQPTGFNIATSDFIPVEASALSPRALSVRDCVTVDVKPRAEGNNVFVGVVFFSASANAGNVTGVVSMAQVDHEVTALQPLK</sequence>
<evidence type="ECO:0000256" key="7">
    <source>
        <dbReference type="ARBA" id="ARBA00023296"/>
    </source>
</evidence>
<reference evidence="9 10" key="1">
    <citation type="journal article" date="2006" name="J. Bacteriol.">
        <title>Horizontal gene transfer and the evolution of microvirid coliphage genomes.</title>
        <authorList>
            <person name="Rokyta D.R."/>
            <person name="Burch C.L."/>
            <person name="Caudle S.B."/>
            <person name="Wichman H.A."/>
        </authorList>
    </citation>
    <scope>NUCLEOTIDE SEQUENCE</scope>
</reference>
<accession>Q2LM54</accession>
<comment type="function">
    <text evidence="8">Attaches the circulating virion to the bacterial lipopolysaccharides which serve as receptor for the virus. Determines the phage host-range. Probably triggers with protein H the injection of the phage DNA into the host cytoplasm upon conformational changes induced by the interaction with host lipopolysaccharides.</text>
</comment>
<dbReference type="InterPro" id="IPR003515">
    <property type="entry name" value="Spike_G"/>
</dbReference>
<proteinExistence type="inferred from homology"/>
<dbReference type="SUPFAM" id="SSF88645">
    <property type="entry name" value="ssDNA viruses"/>
    <property type="match status" value="1"/>
</dbReference>
<organism evidence="9 10">
    <name type="scientific">Escherichia phage ID62</name>
    <dbReference type="NCBI Taxonomy" id="338107"/>
    <lineage>
        <taxon>Viruses</taxon>
        <taxon>Monodnaviria</taxon>
        <taxon>Sangervirae</taxon>
        <taxon>Phixviricota</taxon>
        <taxon>Malgrandaviricetes</taxon>
        <taxon>Petitvirales</taxon>
        <taxon>Microviridae</taxon>
        <taxon>Bullavirinae</taxon>
        <taxon>Alphatrevirus</taxon>
        <taxon>Alphatrevirus ID62</taxon>
    </lineage>
</organism>
<comment type="similarity">
    <text evidence="2 8">Belongs to the microvirus G protein family.</text>
</comment>
<dbReference type="RefSeq" id="YP_512447.1">
    <property type="nucleotide sequence ID" value="NC_007824.1"/>
</dbReference>
<dbReference type="GO" id="GO:0019028">
    <property type="term" value="C:viral capsid"/>
    <property type="evidence" value="ECO:0007669"/>
    <property type="project" value="UniProtKB-UniRule"/>
</dbReference>
<keyword evidence="7" id="KW-1160">Virus entry into host cell</keyword>
<dbReference type="Proteomes" id="UP000001001">
    <property type="component" value="Segment"/>
</dbReference>
<dbReference type="GO" id="GO:0044003">
    <property type="term" value="P:symbiont-mediated perturbation of host process"/>
    <property type="evidence" value="ECO:0007669"/>
    <property type="project" value="InterPro"/>
</dbReference>
<dbReference type="PIRSF" id="PIRSF004159">
    <property type="entry name" value="Spike_G"/>
    <property type="match status" value="1"/>
</dbReference>
<keyword evidence="4 8" id="KW-0945">Host-virus interaction</keyword>
<dbReference type="Gene3D" id="2.60.120.20">
    <property type="match status" value="1"/>
</dbReference>
<dbReference type="InterPro" id="IPR029053">
    <property type="entry name" value="Viral_coat"/>
</dbReference>
<evidence type="ECO:0000256" key="2">
    <source>
        <dbReference type="ARBA" id="ARBA00007826"/>
    </source>
</evidence>
<dbReference type="GeneID" id="3959405"/>